<evidence type="ECO:0000313" key="1">
    <source>
        <dbReference type="EMBL" id="QHT36997.1"/>
    </source>
</evidence>
<name>A0A6C0F5B9_9ZZZZ</name>
<protein>
    <recommendedName>
        <fullName evidence="2">Glycosyltransferase 2-like domain-containing protein</fullName>
    </recommendedName>
</protein>
<sequence length="251" mass="29406">MVHNLSYIATLTTCLHLRGKLQQTINCLNHLFKHEEELKESIIVVNEYSDNSSEYIAKLKEHFKDLQIIQKSKEHTGQAYSINIILNMLKERQPKYWLHWEESWITSDSFLTEALQIMDNNDDIGQLQIAKGWQGLTDLPQDNSGIAYINEKTIKHIRDRLGMIPIKHGRWKKKPWPLYSLQPGIDRVSVTLSAGYFNPYQNRNPKGKVDGSEFNFSHRWFCKGYKKAVLYPYKVTRDKTHISSKTLLRSR</sequence>
<dbReference type="AlphaFoldDB" id="A0A6C0F5B9"/>
<reference evidence="1" key="1">
    <citation type="journal article" date="2020" name="Nature">
        <title>Giant virus diversity and host interactions through global metagenomics.</title>
        <authorList>
            <person name="Schulz F."/>
            <person name="Roux S."/>
            <person name="Paez-Espino D."/>
            <person name="Jungbluth S."/>
            <person name="Walsh D.A."/>
            <person name="Denef V.J."/>
            <person name="McMahon K.D."/>
            <person name="Konstantinidis K.T."/>
            <person name="Eloe-Fadrosh E.A."/>
            <person name="Kyrpides N.C."/>
            <person name="Woyke T."/>
        </authorList>
    </citation>
    <scope>NUCLEOTIDE SEQUENCE</scope>
    <source>
        <strain evidence="1">GVMAG-S-ERX555967-131</strain>
    </source>
</reference>
<dbReference type="SUPFAM" id="SSF53448">
    <property type="entry name" value="Nucleotide-diphospho-sugar transferases"/>
    <property type="match status" value="1"/>
</dbReference>
<dbReference type="InterPro" id="IPR029044">
    <property type="entry name" value="Nucleotide-diphossugar_trans"/>
</dbReference>
<evidence type="ECO:0008006" key="2">
    <source>
        <dbReference type="Google" id="ProtNLM"/>
    </source>
</evidence>
<dbReference type="Gene3D" id="3.90.550.10">
    <property type="entry name" value="Spore Coat Polysaccharide Biosynthesis Protein SpsA, Chain A"/>
    <property type="match status" value="1"/>
</dbReference>
<proteinExistence type="predicted"/>
<dbReference type="EMBL" id="MN738789">
    <property type="protein sequence ID" value="QHT36997.1"/>
    <property type="molecule type" value="Genomic_DNA"/>
</dbReference>
<accession>A0A6C0F5B9</accession>
<organism evidence="1">
    <name type="scientific">viral metagenome</name>
    <dbReference type="NCBI Taxonomy" id="1070528"/>
    <lineage>
        <taxon>unclassified sequences</taxon>
        <taxon>metagenomes</taxon>
        <taxon>organismal metagenomes</taxon>
    </lineage>
</organism>